<comment type="subcellular location">
    <subcellularLocation>
        <location evidence="2">Cell membrane</location>
        <topology evidence="2">Multi-pass membrane protein</topology>
    </subcellularLocation>
</comment>
<evidence type="ECO:0000256" key="11">
    <source>
        <dbReference type="ARBA" id="ARBA00023136"/>
    </source>
</evidence>
<keyword evidence="9 13" id="KW-1133">Transmembrane helix</keyword>
<keyword evidence="16" id="KW-1185">Reference proteome</keyword>
<proteinExistence type="inferred from homology"/>
<evidence type="ECO:0000256" key="2">
    <source>
        <dbReference type="ARBA" id="ARBA00004651"/>
    </source>
</evidence>
<dbReference type="Pfam" id="PF01292">
    <property type="entry name" value="Ni_hydr_CYTB"/>
    <property type="match status" value="1"/>
</dbReference>
<protein>
    <submittedName>
        <fullName evidence="15">Cytochrome b</fullName>
    </submittedName>
</protein>
<evidence type="ECO:0000256" key="6">
    <source>
        <dbReference type="ARBA" id="ARBA00022692"/>
    </source>
</evidence>
<dbReference type="EMBL" id="CP054020">
    <property type="protein sequence ID" value="QKI88124.1"/>
    <property type="molecule type" value="Genomic_DNA"/>
</dbReference>
<evidence type="ECO:0000259" key="14">
    <source>
        <dbReference type="Pfam" id="PF01292"/>
    </source>
</evidence>
<comment type="cofactor">
    <cofactor evidence="1">
        <name>heme b</name>
        <dbReference type="ChEBI" id="CHEBI:60344"/>
    </cofactor>
</comment>
<dbReference type="SUPFAM" id="SSF81342">
    <property type="entry name" value="Transmembrane di-heme cytochromes"/>
    <property type="match status" value="1"/>
</dbReference>
<dbReference type="Proteomes" id="UP000504724">
    <property type="component" value="Chromosome"/>
</dbReference>
<dbReference type="InterPro" id="IPR011577">
    <property type="entry name" value="Cyt_b561_bac/Ni-Hgenase"/>
</dbReference>
<keyword evidence="5" id="KW-0349">Heme</keyword>
<dbReference type="Gene3D" id="1.20.950.20">
    <property type="entry name" value="Transmembrane di-heme cytochromes, Chain C"/>
    <property type="match status" value="1"/>
</dbReference>
<name>A0A7D4SX96_9GAMM</name>
<evidence type="ECO:0000256" key="5">
    <source>
        <dbReference type="ARBA" id="ARBA00022617"/>
    </source>
</evidence>
<organism evidence="15 16">
    <name type="scientific">Thiomicrorhabdus xiamenensis</name>
    <dbReference type="NCBI Taxonomy" id="2739063"/>
    <lineage>
        <taxon>Bacteria</taxon>
        <taxon>Pseudomonadati</taxon>
        <taxon>Pseudomonadota</taxon>
        <taxon>Gammaproteobacteria</taxon>
        <taxon>Thiotrichales</taxon>
        <taxon>Piscirickettsiaceae</taxon>
        <taxon>Thiomicrorhabdus</taxon>
    </lineage>
</organism>
<comment type="similarity">
    <text evidence="12">Belongs to the cytochrome b561 family.</text>
</comment>
<evidence type="ECO:0000313" key="16">
    <source>
        <dbReference type="Proteomes" id="UP000504724"/>
    </source>
</evidence>
<evidence type="ECO:0000256" key="8">
    <source>
        <dbReference type="ARBA" id="ARBA00022982"/>
    </source>
</evidence>
<keyword evidence="4" id="KW-1003">Cell membrane</keyword>
<feature type="transmembrane region" description="Helical" evidence="13">
    <location>
        <begin position="146"/>
        <end position="167"/>
    </location>
</feature>
<dbReference type="GO" id="GO:0005886">
    <property type="term" value="C:plasma membrane"/>
    <property type="evidence" value="ECO:0007669"/>
    <property type="project" value="UniProtKB-SubCell"/>
</dbReference>
<feature type="transmembrane region" description="Helical" evidence="13">
    <location>
        <begin position="90"/>
        <end position="110"/>
    </location>
</feature>
<evidence type="ECO:0000256" key="13">
    <source>
        <dbReference type="SAM" id="Phobius"/>
    </source>
</evidence>
<dbReference type="KEGG" id="txa:HQN79_00340"/>
<reference evidence="15 16" key="1">
    <citation type="submission" date="2020-05" db="EMBL/GenBank/DDBJ databases">
        <title>Thiomicrorhabdus sediminis sp.nov. and Thiomicrorhabdus xiamenensis sp.nov., novel sulfur-oxidizing bacteria isolated from coastal sediment.</title>
        <authorList>
            <person name="Liu X."/>
        </authorList>
    </citation>
    <scope>NUCLEOTIDE SEQUENCE [LARGE SCALE GENOMIC DNA]</scope>
    <source>
        <strain evidence="15 16">G2</strain>
    </source>
</reference>
<dbReference type="PANTHER" id="PTHR30529">
    <property type="entry name" value="CYTOCHROME B561"/>
    <property type="match status" value="1"/>
</dbReference>
<evidence type="ECO:0000256" key="9">
    <source>
        <dbReference type="ARBA" id="ARBA00022989"/>
    </source>
</evidence>
<gene>
    <name evidence="15" type="ORF">HQN79_00340</name>
</gene>
<dbReference type="InterPro" id="IPR016174">
    <property type="entry name" value="Di-haem_cyt_TM"/>
</dbReference>
<evidence type="ECO:0000256" key="4">
    <source>
        <dbReference type="ARBA" id="ARBA00022475"/>
    </source>
</evidence>
<dbReference type="InterPro" id="IPR052168">
    <property type="entry name" value="Cytochrome_b561_oxidase"/>
</dbReference>
<feature type="transmembrane region" description="Helical" evidence="13">
    <location>
        <begin position="51"/>
        <end position="69"/>
    </location>
</feature>
<dbReference type="RefSeq" id="WP_173283715.1">
    <property type="nucleotide sequence ID" value="NZ_CP054020.1"/>
</dbReference>
<keyword evidence="8" id="KW-0249">Electron transport</keyword>
<keyword evidence="10" id="KW-0408">Iron</keyword>
<evidence type="ECO:0000256" key="12">
    <source>
        <dbReference type="ARBA" id="ARBA00037975"/>
    </source>
</evidence>
<evidence type="ECO:0000256" key="10">
    <source>
        <dbReference type="ARBA" id="ARBA00023004"/>
    </source>
</evidence>
<evidence type="ECO:0000256" key="3">
    <source>
        <dbReference type="ARBA" id="ARBA00022448"/>
    </source>
</evidence>
<evidence type="ECO:0000313" key="15">
    <source>
        <dbReference type="EMBL" id="QKI88124.1"/>
    </source>
</evidence>
<sequence>MQWRNDTKGYGLVAITLHWLLAAALLGLFWLGTWMVDLGYYHNWYHEAPSLHKSIGVLVVGLMLLRLLWRWSNPKPAALGKSPMQNFLAESAHLTFYLLVILLGLSGYFISSAEGEAISVFGLFSIPALPWQFEQQADIAGEVHEIIAWTLIALVLLHLAAALKHHFINQDKTLKRMLTISKGDIL</sequence>
<dbReference type="GO" id="GO:0046872">
    <property type="term" value="F:metal ion binding"/>
    <property type="evidence" value="ECO:0007669"/>
    <property type="project" value="UniProtKB-KW"/>
</dbReference>
<dbReference type="GO" id="GO:0009055">
    <property type="term" value="F:electron transfer activity"/>
    <property type="evidence" value="ECO:0007669"/>
    <property type="project" value="InterPro"/>
</dbReference>
<dbReference type="AlphaFoldDB" id="A0A7D4SX96"/>
<feature type="domain" description="Cytochrome b561 bacterial/Ni-hydrogenase" evidence="14">
    <location>
        <begin position="10"/>
        <end position="179"/>
    </location>
</feature>
<feature type="transmembrane region" description="Helical" evidence="13">
    <location>
        <begin position="12"/>
        <end position="31"/>
    </location>
</feature>
<keyword evidence="3" id="KW-0813">Transport</keyword>
<dbReference type="GO" id="GO:0020037">
    <property type="term" value="F:heme binding"/>
    <property type="evidence" value="ECO:0007669"/>
    <property type="project" value="TreeGrafter"/>
</dbReference>
<keyword evidence="11 13" id="KW-0472">Membrane</keyword>
<keyword evidence="6 13" id="KW-0812">Transmembrane</keyword>
<evidence type="ECO:0000256" key="7">
    <source>
        <dbReference type="ARBA" id="ARBA00022723"/>
    </source>
</evidence>
<dbReference type="PANTHER" id="PTHR30529:SF1">
    <property type="entry name" value="CYTOCHROME B561 HOMOLOG 2"/>
    <property type="match status" value="1"/>
</dbReference>
<evidence type="ECO:0000256" key="1">
    <source>
        <dbReference type="ARBA" id="ARBA00001970"/>
    </source>
</evidence>
<keyword evidence="7" id="KW-0479">Metal-binding</keyword>
<dbReference type="GO" id="GO:0022904">
    <property type="term" value="P:respiratory electron transport chain"/>
    <property type="evidence" value="ECO:0007669"/>
    <property type="project" value="InterPro"/>
</dbReference>
<accession>A0A7D4SX96</accession>